<evidence type="ECO:0000313" key="2">
    <source>
        <dbReference type="EMBL" id="KXZ43786.1"/>
    </source>
</evidence>
<name>A0A150G1N3_GONPE</name>
<proteinExistence type="predicted"/>
<evidence type="ECO:0000256" key="1">
    <source>
        <dbReference type="SAM" id="MobiDB-lite"/>
    </source>
</evidence>
<protein>
    <submittedName>
        <fullName evidence="2">Uncharacterized protein</fullName>
    </submittedName>
</protein>
<feature type="region of interest" description="Disordered" evidence="1">
    <location>
        <begin position="53"/>
        <end position="88"/>
    </location>
</feature>
<organism evidence="2 3">
    <name type="scientific">Gonium pectorale</name>
    <name type="common">Green alga</name>
    <dbReference type="NCBI Taxonomy" id="33097"/>
    <lineage>
        <taxon>Eukaryota</taxon>
        <taxon>Viridiplantae</taxon>
        <taxon>Chlorophyta</taxon>
        <taxon>core chlorophytes</taxon>
        <taxon>Chlorophyceae</taxon>
        <taxon>CS clade</taxon>
        <taxon>Chlamydomonadales</taxon>
        <taxon>Volvocaceae</taxon>
        <taxon>Gonium</taxon>
    </lineage>
</organism>
<accession>A0A150G1N3</accession>
<dbReference type="AlphaFoldDB" id="A0A150G1N3"/>
<dbReference type="Proteomes" id="UP000075714">
    <property type="component" value="Unassembled WGS sequence"/>
</dbReference>
<comment type="caution">
    <text evidence="2">The sequence shown here is derived from an EMBL/GenBank/DDBJ whole genome shotgun (WGS) entry which is preliminary data.</text>
</comment>
<gene>
    <name evidence="2" type="ORF">GPECTOR_80g146</name>
</gene>
<evidence type="ECO:0000313" key="3">
    <source>
        <dbReference type="Proteomes" id="UP000075714"/>
    </source>
</evidence>
<dbReference type="EMBL" id="LSYV01000081">
    <property type="protein sequence ID" value="KXZ43786.1"/>
    <property type="molecule type" value="Genomic_DNA"/>
</dbReference>
<reference evidence="3" key="1">
    <citation type="journal article" date="2016" name="Nat. Commun.">
        <title>The Gonium pectorale genome demonstrates co-option of cell cycle regulation during the evolution of multicellularity.</title>
        <authorList>
            <person name="Hanschen E.R."/>
            <person name="Marriage T.N."/>
            <person name="Ferris P.J."/>
            <person name="Hamaji T."/>
            <person name="Toyoda A."/>
            <person name="Fujiyama A."/>
            <person name="Neme R."/>
            <person name="Noguchi H."/>
            <person name="Minakuchi Y."/>
            <person name="Suzuki M."/>
            <person name="Kawai-Toyooka H."/>
            <person name="Smith D.R."/>
            <person name="Sparks H."/>
            <person name="Anderson J."/>
            <person name="Bakaric R."/>
            <person name="Luria V."/>
            <person name="Karger A."/>
            <person name="Kirschner M.W."/>
            <person name="Durand P.M."/>
            <person name="Michod R.E."/>
            <person name="Nozaki H."/>
            <person name="Olson B.J."/>
        </authorList>
    </citation>
    <scope>NUCLEOTIDE SEQUENCE [LARGE SCALE GENOMIC DNA]</scope>
    <source>
        <strain evidence="3">NIES-2863</strain>
    </source>
</reference>
<keyword evidence="3" id="KW-1185">Reference proteome</keyword>
<sequence>MAGFVAELLAIAQSAPDRSAMWSAMRRLVAAQLATGRMRLLADRALELERPLPPLALPSRAPPLGADAGAMSPGRASEPVSKLVHQEERQRAAAMLEVQHRLGGALDR</sequence>